<dbReference type="EMBL" id="FOBB01000001">
    <property type="protein sequence ID" value="SEK73108.1"/>
    <property type="molecule type" value="Genomic_DNA"/>
</dbReference>
<dbReference type="OrthoDB" id="9809491at2"/>
<dbReference type="GO" id="GO:0008556">
    <property type="term" value="F:P-type potassium transmembrane transporter activity"/>
    <property type="evidence" value="ECO:0007669"/>
    <property type="project" value="InterPro"/>
</dbReference>
<dbReference type="GO" id="GO:0005524">
    <property type="term" value="F:ATP binding"/>
    <property type="evidence" value="ECO:0007669"/>
    <property type="project" value="UniProtKB-UniRule"/>
</dbReference>
<keyword evidence="2 11" id="KW-1003">Cell membrane</keyword>
<gene>
    <name evidence="11" type="primary">kdpC</name>
    <name evidence="12" type="ORF">SAMN04488505_101782</name>
</gene>
<evidence type="ECO:0000256" key="3">
    <source>
        <dbReference type="ARBA" id="ARBA00022538"/>
    </source>
</evidence>
<sequence>MKRYIFPAVRLTLVLIVVLAGLFPLFIAAVAKMAPGKGDGVTVMHKGKVVGYANIGQKFTEDKYCWSRPSAVDYNAAGSAGSNKGPSNPDYLKTVQERIDTFLAHNPGVNKEDIPAELVTASGSGLDPDLSPAAVEIQIPRIAKARGMAPERIKALVKEHTKGPLLGLLGPSKVNVLQLNIALDDMQQ</sequence>
<organism evidence="12 13">
    <name type="scientific">Chitinophaga rupis</name>
    <dbReference type="NCBI Taxonomy" id="573321"/>
    <lineage>
        <taxon>Bacteria</taxon>
        <taxon>Pseudomonadati</taxon>
        <taxon>Bacteroidota</taxon>
        <taxon>Chitinophagia</taxon>
        <taxon>Chitinophagales</taxon>
        <taxon>Chitinophagaceae</taxon>
        <taxon>Chitinophaga</taxon>
    </lineage>
</organism>
<evidence type="ECO:0000256" key="11">
    <source>
        <dbReference type="HAMAP-Rule" id="MF_00276"/>
    </source>
</evidence>
<dbReference type="HAMAP" id="MF_00276">
    <property type="entry name" value="KdpC"/>
    <property type="match status" value="1"/>
</dbReference>
<evidence type="ECO:0000256" key="10">
    <source>
        <dbReference type="ARBA" id="ARBA00023136"/>
    </source>
</evidence>
<reference evidence="12 13" key="1">
    <citation type="submission" date="2016-10" db="EMBL/GenBank/DDBJ databases">
        <authorList>
            <person name="de Groot N.N."/>
        </authorList>
    </citation>
    <scope>NUCLEOTIDE SEQUENCE [LARGE SCALE GENOMIC DNA]</scope>
    <source>
        <strain evidence="12 13">DSM 21039</strain>
    </source>
</reference>
<proteinExistence type="inferred from homology"/>
<evidence type="ECO:0000313" key="12">
    <source>
        <dbReference type="EMBL" id="SEK73108.1"/>
    </source>
</evidence>
<dbReference type="PIRSF" id="PIRSF001296">
    <property type="entry name" value="K_ATPase_KdpC"/>
    <property type="match status" value="1"/>
</dbReference>
<keyword evidence="7 11" id="KW-0630">Potassium</keyword>
<evidence type="ECO:0000256" key="7">
    <source>
        <dbReference type="ARBA" id="ARBA00022958"/>
    </source>
</evidence>
<keyword evidence="13" id="KW-1185">Reference proteome</keyword>
<dbReference type="PANTHER" id="PTHR30042">
    <property type="entry name" value="POTASSIUM-TRANSPORTING ATPASE C CHAIN"/>
    <property type="match status" value="1"/>
</dbReference>
<dbReference type="InterPro" id="IPR003820">
    <property type="entry name" value="KdpC"/>
</dbReference>
<keyword evidence="9 11" id="KW-0406">Ion transport</keyword>
<dbReference type="NCBIfam" id="TIGR00681">
    <property type="entry name" value="kdpC"/>
    <property type="match status" value="1"/>
</dbReference>
<name>A0A1H7JES3_9BACT</name>
<keyword evidence="5 11" id="KW-0547">Nucleotide-binding</keyword>
<dbReference type="Pfam" id="PF02669">
    <property type="entry name" value="KdpC"/>
    <property type="match status" value="1"/>
</dbReference>
<keyword evidence="8 11" id="KW-1133">Transmembrane helix</keyword>
<evidence type="ECO:0000256" key="6">
    <source>
        <dbReference type="ARBA" id="ARBA00022840"/>
    </source>
</evidence>
<dbReference type="PANTHER" id="PTHR30042:SF2">
    <property type="entry name" value="POTASSIUM-TRANSPORTING ATPASE KDPC SUBUNIT"/>
    <property type="match status" value="1"/>
</dbReference>
<evidence type="ECO:0000256" key="1">
    <source>
        <dbReference type="ARBA" id="ARBA00022448"/>
    </source>
</evidence>
<protein>
    <recommendedName>
        <fullName evidence="11">Potassium-transporting ATPase KdpC subunit</fullName>
    </recommendedName>
    <alternativeName>
        <fullName evidence="11">ATP phosphohydrolase [potassium-transporting] C chain</fullName>
    </alternativeName>
    <alternativeName>
        <fullName evidence="11">Potassium-binding and translocating subunit C</fullName>
    </alternativeName>
    <alternativeName>
        <fullName evidence="11">Potassium-translocating ATPase C chain</fullName>
    </alternativeName>
</protein>
<keyword evidence="10 11" id="KW-0472">Membrane</keyword>
<comment type="similarity">
    <text evidence="11">Belongs to the KdpC family.</text>
</comment>
<evidence type="ECO:0000313" key="13">
    <source>
        <dbReference type="Proteomes" id="UP000198984"/>
    </source>
</evidence>
<evidence type="ECO:0000256" key="8">
    <source>
        <dbReference type="ARBA" id="ARBA00022989"/>
    </source>
</evidence>
<dbReference type="NCBIfam" id="NF010606">
    <property type="entry name" value="PRK14002.1"/>
    <property type="match status" value="1"/>
</dbReference>
<dbReference type="STRING" id="573321.SAMN04488505_101782"/>
<keyword evidence="1 11" id="KW-0813">Transport</keyword>
<evidence type="ECO:0000256" key="2">
    <source>
        <dbReference type="ARBA" id="ARBA00022475"/>
    </source>
</evidence>
<keyword evidence="4 11" id="KW-0812">Transmembrane</keyword>
<accession>A0A1H7JES3</accession>
<dbReference type="RefSeq" id="WP_089906812.1">
    <property type="nucleotide sequence ID" value="NZ_FOBB01000001.1"/>
</dbReference>
<evidence type="ECO:0000256" key="4">
    <source>
        <dbReference type="ARBA" id="ARBA00022692"/>
    </source>
</evidence>
<keyword evidence="3 11" id="KW-0633">Potassium transport</keyword>
<dbReference type="Proteomes" id="UP000198984">
    <property type="component" value="Unassembled WGS sequence"/>
</dbReference>
<comment type="function">
    <text evidence="11">Part of the high-affinity ATP-driven potassium transport (or Kdp) system, which catalyzes the hydrolysis of ATP coupled with the electrogenic transport of potassium into the cytoplasm. This subunit acts as a catalytic chaperone that increases the ATP-binding affinity of the ATP-hydrolyzing subunit KdpB by the formation of a transient KdpB/KdpC/ATP ternary complex.</text>
</comment>
<evidence type="ECO:0000256" key="9">
    <source>
        <dbReference type="ARBA" id="ARBA00023065"/>
    </source>
</evidence>
<comment type="subcellular location">
    <subcellularLocation>
        <location evidence="11">Cell membrane</location>
        <topology evidence="11">Single-pass membrane protein</topology>
    </subcellularLocation>
</comment>
<dbReference type="GO" id="GO:0005886">
    <property type="term" value="C:plasma membrane"/>
    <property type="evidence" value="ECO:0007669"/>
    <property type="project" value="UniProtKB-SubCell"/>
</dbReference>
<keyword evidence="6 11" id="KW-0067">ATP-binding</keyword>
<dbReference type="AlphaFoldDB" id="A0A1H7JES3"/>
<evidence type="ECO:0000256" key="5">
    <source>
        <dbReference type="ARBA" id="ARBA00022741"/>
    </source>
</evidence>
<dbReference type="NCBIfam" id="NF001454">
    <property type="entry name" value="PRK00315.1"/>
    <property type="match status" value="1"/>
</dbReference>
<comment type="subunit">
    <text evidence="11">The system is composed of three essential subunits: KdpA, KdpB and KdpC.</text>
</comment>